<evidence type="ECO:0000313" key="1">
    <source>
        <dbReference type="Proteomes" id="UP000887572"/>
    </source>
</evidence>
<protein>
    <submittedName>
        <fullName evidence="2">Uncharacterized protein</fullName>
    </submittedName>
</protein>
<proteinExistence type="predicted"/>
<organism evidence="1 2">
    <name type="scientific">Globodera rostochiensis</name>
    <name type="common">Golden nematode worm</name>
    <name type="synonym">Heterodera rostochiensis</name>
    <dbReference type="NCBI Taxonomy" id="31243"/>
    <lineage>
        <taxon>Eukaryota</taxon>
        <taxon>Metazoa</taxon>
        <taxon>Ecdysozoa</taxon>
        <taxon>Nematoda</taxon>
        <taxon>Chromadorea</taxon>
        <taxon>Rhabditida</taxon>
        <taxon>Tylenchina</taxon>
        <taxon>Tylenchomorpha</taxon>
        <taxon>Tylenchoidea</taxon>
        <taxon>Heteroderidae</taxon>
        <taxon>Heteroderinae</taxon>
        <taxon>Globodera</taxon>
    </lineage>
</organism>
<dbReference type="AlphaFoldDB" id="A0A914GPE0"/>
<reference evidence="2" key="1">
    <citation type="submission" date="2022-11" db="UniProtKB">
        <authorList>
            <consortium name="WormBaseParasite"/>
        </authorList>
    </citation>
    <scope>IDENTIFICATION</scope>
</reference>
<keyword evidence="1" id="KW-1185">Reference proteome</keyword>
<dbReference type="WBParaSite" id="Gr19_v10_g10109.t1">
    <property type="protein sequence ID" value="Gr19_v10_g10109.t1"/>
    <property type="gene ID" value="Gr19_v10_g10109"/>
</dbReference>
<evidence type="ECO:0000313" key="2">
    <source>
        <dbReference type="WBParaSite" id="Gr19_v10_g10109.t1"/>
    </source>
</evidence>
<accession>A0A914GPE0</accession>
<name>A0A914GPE0_GLORO</name>
<sequence>MSDNASESEQQQQMEKIFICADVWHGIFAFLSPFDVGLKMALISDRLDVLVDVHFKSRKWLLRWLHIRRATDGNGAEMVNLSGERQPIPEGPLPNNVIGLKKIVIGYIDQTVIEFLQRIRRLFDPSGATIFIDTYDGQSRSWKIICQKIWPLISGTVSPPEDGRPKMLHCDYYSVGMGGGLKGSFVDTSGPASSYISRGVHSGIEPFELTNNLTRERLTMRRLDQGLWLLVRCPIGRDEDKWAKWETEAIQWAWNKGNCIIVNFQDKDIGEGMDEAKAGPSECKK</sequence>
<dbReference type="Proteomes" id="UP000887572">
    <property type="component" value="Unplaced"/>
</dbReference>